<gene>
    <name evidence="3" type="ORF">GSOID_T00029105001</name>
</gene>
<dbReference type="EC" id="5.2.1.8" evidence="1"/>
<dbReference type="GO" id="GO:0005737">
    <property type="term" value="C:cytoplasm"/>
    <property type="evidence" value="ECO:0007669"/>
    <property type="project" value="TreeGrafter"/>
</dbReference>
<keyword evidence="1" id="KW-0413">Isomerase</keyword>
<dbReference type="SUPFAM" id="SSF50891">
    <property type="entry name" value="Cyclophilin-like"/>
    <property type="match status" value="1"/>
</dbReference>
<dbReference type="Pfam" id="PF00160">
    <property type="entry name" value="Pro_isomerase"/>
    <property type="match status" value="1"/>
</dbReference>
<sequence>MIQGGDFINSDGTGLTSIYGGKFKDENFVRKHETAGVLSMANSGKDTNGCQFFLTCTKCDFLDNKHVVFGKVIEDGMLIVRKVENIPTDGQNKPRVPVVITQCGEM</sequence>
<dbReference type="GO" id="GO:0006457">
    <property type="term" value="P:protein folding"/>
    <property type="evidence" value="ECO:0007669"/>
    <property type="project" value="TreeGrafter"/>
</dbReference>
<evidence type="ECO:0000313" key="3">
    <source>
        <dbReference type="EMBL" id="CBY31886.1"/>
    </source>
</evidence>
<protein>
    <recommendedName>
        <fullName evidence="1">Peptidyl-prolyl cis-trans isomerase</fullName>
        <shortName evidence="1">PPIase</shortName>
        <ecNumber evidence="1">5.2.1.8</ecNumber>
    </recommendedName>
</protein>
<dbReference type="GO" id="GO:0003755">
    <property type="term" value="F:peptidyl-prolyl cis-trans isomerase activity"/>
    <property type="evidence" value="ECO:0007669"/>
    <property type="project" value="UniProtKB-UniRule"/>
</dbReference>
<proteinExistence type="inferred from homology"/>
<comment type="similarity">
    <text evidence="1">Belongs to the cyclophilin-type PPIase family.</text>
</comment>
<dbReference type="Gene3D" id="2.40.100.10">
    <property type="entry name" value="Cyclophilin-like"/>
    <property type="match status" value="1"/>
</dbReference>
<dbReference type="Proteomes" id="UP000011014">
    <property type="component" value="Unassembled WGS sequence"/>
</dbReference>
<dbReference type="PANTHER" id="PTHR11071">
    <property type="entry name" value="PEPTIDYL-PROLYL CIS-TRANS ISOMERASE"/>
    <property type="match status" value="1"/>
</dbReference>
<dbReference type="EMBL" id="FN654321">
    <property type="protein sequence ID" value="CBY31886.1"/>
    <property type="molecule type" value="Genomic_DNA"/>
</dbReference>
<dbReference type="AlphaFoldDB" id="E4Y8D6"/>
<comment type="catalytic activity">
    <reaction evidence="1">
        <text>[protein]-peptidylproline (omega=180) = [protein]-peptidylproline (omega=0)</text>
        <dbReference type="Rhea" id="RHEA:16237"/>
        <dbReference type="Rhea" id="RHEA-COMP:10747"/>
        <dbReference type="Rhea" id="RHEA-COMP:10748"/>
        <dbReference type="ChEBI" id="CHEBI:83833"/>
        <dbReference type="ChEBI" id="CHEBI:83834"/>
        <dbReference type="EC" id="5.2.1.8"/>
    </reaction>
</comment>
<dbReference type="PANTHER" id="PTHR11071:SF561">
    <property type="entry name" value="PEPTIDYL-PROLYL CIS-TRANS ISOMERASE D-RELATED"/>
    <property type="match status" value="1"/>
</dbReference>
<keyword evidence="1" id="KW-0697">Rotamase</keyword>
<comment type="function">
    <text evidence="1">PPIases accelerate the folding of proteins. It catalyzes the cis-trans isomerization of proline imidic peptide bonds in oligopeptides.</text>
</comment>
<name>E4Y8D6_OIKDI</name>
<evidence type="ECO:0000256" key="1">
    <source>
        <dbReference type="RuleBase" id="RU363019"/>
    </source>
</evidence>
<dbReference type="InterPro" id="IPR002130">
    <property type="entry name" value="Cyclophilin-type_PPIase_dom"/>
</dbReference>
<dbReference type="InterPro" id="IPR029000">
    <property type="entry name" value="Cyclophilin-like_dom_sf"/>
</dbReference>
<dbReference type="GO" id="GO:0016018">
    <property type="term" value="F:cyclosporin A binding"/>
    <property type="evidence" value="ECO:0007669"/>
    <property type="project" value="TreeGrafter"/>
</dbReference>
<dbReference type="PROSITE" id="PS50072">
    <property type="entry name" value="CSA_PPIASE_2"/>
    <property type="match status" value="1"/>
</dbReference>
<accession>E4Y8D6</accession>
<feature type="domain" description="PPIase cyclophilin-type" evidence="2">
    <location>
        <begin position="1"/>
        <end position="105"/>
    </location>
</feature>
<reference evidence="3" key="1">
    <citation type="journal article" date="2010" name="Science">
        <title>Plasticity of animal genome architecture unmasked by rapid evolution of a pelagic tunicate.</title>
        <authorList>
            <person name="Denoeud F."/>
            <person name="Henriet S."/>
            <person name="Mungpakdee S."/>
            <person name="Aury J.M."/>
            <person name="Da Silva C."/>
            <person name="Brinkmann H."/>
            <person name="Mikhaleva J."/>
            <person name="Olsen L.C."/>
            <person name="Jubin C."/>
            <person name="Canestro C."/>
            <person name="Bouquet J.M."/>
            <person name="Danks G."/>
            <person name="Poulain J."/>
            <person name="Campsteijn C."/>
            <person name="Adamski M."/>
            <person name="Cross I."/>
            <person name="Yadetie F."/>
            <person name="Muffato M."/>
            <person name="Louis A."/>
            <person name="Butcher S."/>
            <person name="Tsagkogeorga G."/>
            <person name="Konrad A."/>
            <person name="Singh S."/>
            <person name="Jensen M.F."/>
            <person name="Cong E.H."/>
            <person name="Eikeseth-Otteraa H."/>
            <person name="Noel B."/>
            <person name="Anthouard V."/>
            <person name="Porcel B.M."/>
            <person name="Kachouri-Lafond R."/>
            <person name="Nishino A."/>
            <person name="Ugolini M."/>
            <person name="Chourrout P."/>
            <person name="Nishida H."/>
            <person name="Aasland R."/>
            <person name="Huzurbazar S."/>
            <person name="Westhof E."/>
            <person name="Delsuc F."/>
            <person name="Lehrach H."/>
            <person name="Reinhardt R."/>
            <person name="Weissenbach J."/>
            <person name="Roy S.W."/>
            <person name="Artiguenave F."/>
            <person name="Postlethwait J.H."/>
            <person name="Manak J.R."/>
            <person name="Thompson E.M."/>
            <person name="Jaillon O."/>
            <person name="Du Pasquier L."/>
            <person name="Boudinot P."/>
            <person name="Liberles D.A."/>
            <person name="Volff J.N."/>
            <person name="Philippe H."/>
            <person name="Lenhard B."/>
            <person name="Roest Crollius H."/>
            <person name="Wincker P."/>
            <person name="Chourrout D."/>
        </authorList>
    </citation>
    <scope>NUCLEOTIDE SEQUENCE [LARGE SCALE GENOMIC DNA]</scope>
</reference>
<dbReference type="PRINTS" id="PR00153">
    <property type="entry name" value="CSAPPISMRASE"/>
</dbReference>
<organism evidence="3">
    <name type="scientific">Oikopleura dioica</name>
    <name type="common">Tunicate</name>
    <dbReference type="NCBI Taxonomy" id="34765"/>
    <lineage>
        <taxon>Eukaryota</taxon>
        <taxon>Metazoa</taxon>
        <taxon>Chordata</taxon>
        <taxon>Tunicata</taxon>
        <taxon>Appendicularia</taxon>
        <taxon>Copelata</taxon>
        <taxon>Oikopleuridae</taxon>
        <taxon>Oikopleura</taxon>
    </lineage>
</organism>
<evidence type="ECO:0000259" key="2">
    <source>
        <dbReference type="PROSITE" id="PS50072"/>
    </source>
</evidence>